<evidence type="ECO:0000259" key="1">
    <source>
        <dbReference type="SMART" id="SM00333"/>
    </source>
</evidence>
<name>A0ABN7SM18_OIKDI</name>
<organism evidence="2 3">
    <name type="scientific">Oikopleura dioica</name>
    <name type="common">Tunicate</name>
    <dbReference type="NCBI Taxonomy" id="34765"/>
    <lineage>
        <taxon>Eukaryota</taxon>
        <taxon>Metazoa</taxon>
        <taxon>Chordata</taxon>
        <taxon>Tunicata</taxon>
        <taxon>Appendicularia</taxon>
        <taxon>Copelata</taxon>
        <taxon>Oikopleuridae</taxon>
        <taxon>Oikopleura</taxon>
    </lineage>
</organism>
<dbReference type="Proteomes" id="UP001158576">
    <property type="component" value="Chromosome XSR"/>
</dbReference>
<protein>
    <submittedName>
        <fullName evidence="2">Oidioi.mRNA.OKI2018_I69.XSR.g16321.t1.cds</fullName>
    </submittedName>
</protein>
<sequence length="897" mass="102793">MELSGEEYGILKLEMKDLSSLFLLEVSEGLWSFTTDELDEQREMFARVLNYYVERNEGSNIASPLPFQRVLCFHSENWNRVIYLEKKENNGHLVFFVDYGYSEVVNSTKCPFRKIEPEFWNNKPALVIFTPECYEITDDQMEKLHLSDHRMKMENVKKISEILRHKLPPQRVTFEKEFRGEITSKTDEQKGFWFLREEDQEVLDEINEAMSKSISTLKQPTGPPKVGDLLLSKFEKQYFRSRVVDIDSTAPQVLFVDFGNTDDLIDKYYVLPETLLKFPPLALRTYIVGCDDAVVAELCEGDEITLTYKRELASKNGYFGAIYPTSSAQPTPSKIVDPEECEFPTEPGPLPVQNESASSWPTNTSLESAQRLYPQHEETINSSDEKEGEHVITEESPLKIVNFAPIEKKNLDESIESTLEGKREEHLRMIKNSIPRRLDDPLNMINPFELVVMSKNEVKEHTYIEGYLKTDSETLRRMSDEISPTESIVEPIIGDIVVVHSKVFEARPVRGQIKGFQLGSSDETVSVHLIDYGMTELHPCSRVYKYRPLVDREYQYAFAVKAVVRSDFKFGLMDSLTVRKSSVVLPCDSIDLPLLIPEAPLIEVPSRETCHDLPSPLELQIDLTVDDAAVAQKEQDSTQLSTCTVNGRKIVLTSVFKCGKIYECMFLNVRVMAIPNSEKFNDSGKRDYVITLCIKQDWIDFNNLVKDAMNSSENVPLHEDNIKKGMNVIIKDKSYPTVPDAGWRRGRVDFVPGDKPRYLGRVLPPGRFLVRELDTEKCLVIASSRLFPIPENLESIDCSLPKKVVLRTKCIDNYSAGSVYPVKILRRRKDDLYICEVQEEKLVVDYDYEFEAKEADMKRAFKERNQEAFQKAFTGIGKIASEVFKVSLVLVEERFSG</sequence>
<dbReference type="EMBL" id="OU015569">
    <property type="protein sequence ID" value="CAG5099179.1"/>
    <property type="molecule type" value="Genomic_DNA"/>
</dbReference>
<dbReference type="PANTHER" id="PTHR22948">
    <property type="entry name" value="TUDOR DOMAIN CONTAINING PROTEIN"/>
    <property type="match status" value="1"/>
</dbReference>
<feature type="domain" description="Tudor" evidence="1">
    <location>
        <begin position="63"/>
        <end position="119"/>
    </location>
</feature>
<dbReference type="CDD" id="cd20379">
    <property type="entry name" value="Tudor_dTUD-like"/>
    <property type="match status" value="1"/>
</dbReference>
<dbReference type="InterPro" id="IPR050621">
    <property type="entry name" value="Tudor_domain_containing"/>
</dbReference>
<keyword evidence="3" id="KW-1185">Reference proteome</keyword>
<proteinExistence type="predicted"/>
<dbReference type="Pfam" id="PF00567">
    <property type="entry name" value="TUDOR"/>
    <property type="match status" value="1"/>
</dbReference>
<accession>A0ABN7SM18</accession>
<dbReference type="SUPFAM" id="SSF63748">
    <property type="entry name" value="Tudor/PWWP/MBT"/>
    <property type="match status" value="3"/>
</dbReference>
<feature type="domain" description="Tudor" evidence="1">
    <location>
        <begin position="222"/>
        <end position="278"/>
    </location>
</feature>
<reference evidence="2 3" key="1">
    <citation type="submission" date="2021-04" db="EMBL/GenBank/DDBJ databases">
        <authorList>
            <person name="Bliznina A."/>
        </authorList>
    </citation>
    <scope>NUCLEOTIDE SEQUENCE [LARGE SCALE GENOMIC DNA]</scope>
</reference>
<evidence type="ECO:0000313" key="3">
    <source>
        <dbReference type="Proteomes" id="UP001158576"/>
    </source>
</evidence>
<dbReference type="PANTHER" id="PTHR22948:SF76">
    <property type="entry name" value="FI20010P1-RELATED"/>
    <property type="match status" value="1"/>
</dbReference>
<dbReference type="InterPro" id="IPR002999">
    <property type="entry name" value="Tudor"/>
</dbReference>
<dbReference type="SMART" id="SM00333">
    <property type="entry name" value="TUDOR"/>
    <property type="match status" value="2"/>
</dbReference>
<dbReference type="Gene3D" id="2.30.30.140">
    <property type="match status" value="3"/>
</dbReference>
<gene>
    <name evidence="2" type="ORF">OKIOD_LOCUS7879</name>
</gene>
<evidence type="ECO:0000313" key="2">
    <source>
        <dbReference type="EMBL" id="CAG5099179.1"/>
    </source>
</evidence>